<accession>K6ZJ15</accession>
<name>K6ZJ15_9ALTE</name>
<keyword evidence="2" id="KW-1185">Reference proteome</keyword>
<dbReference type="Proteomes" id="UP000006251">
    <property type="component" value="Unassembled WGS sequence"/>
</dbReference>
<gene>
    <name evidence="1" type="ORF">GPAL_2012</name>
</gene>
<reference evidence="2" key="1">
    <citation type="journal article" date="2014" name="Environ. Microbiol.">
        <title>Comparative genomics of the marine bacterial genus Glaciecola reveals the high degree of genomic diversity and genomic characteristic for cold adaptation.</title>
        <authorList>
            <person name="Qin Q.L."/>
            <person name="Xie B.B."/>
            <person name="Yu Y."/>
            <person name="Shu Y.L."/>
            <person name="Rong J.C."/>
            <person name="Zhang Y.J."/>
            <person name="Zhao D.L."/>
            <person name="Chen X.L."/>
            <person name="Zhang X.Y."/>
            <person name="Chen B."/>
            <person name="Zhou B.C."/>
            <person name="Zhang Y.Z."/>
        </authorList>
    </citation>
    <scope>NUCLEOTIDE SEQUENCE [LARGE SCALE GENOMIC DNA]</scope>
    <source>
        <strain evidence="2">ACAM 615</strain>
    </source>
</reference>
<sequence length="44" mass="4997">MNMKKQNAVVEYTSYCYSGDANNTMNVLSLEHVNKFSNHLKQGS</sequence>
<dbReference type="RefSeq" id="WP_006011288.1">
    <property type="nucleotide sequence ID" value="NZ_AUAV01000005.1"/>
</dbReference>
<organism evidence="1 2">
    <name type="scientific">Brumicola pallidula DSM 14239 = ACAM 615</name>
    <dbReference type="NCBI Taxonomy" id="1121922"/>
    <lineage>
        <taxon>Bacteria</taxon>
        <taxon>Pseudomonadati</taxon>
        <taxon>Pseudomonadota</taxon>
        <taxon>Gammaproteobacteria</taxon>
        <taxon>Alteromonadales</taxon>
        <taxon>Alteromonadaceae</taxon>
        <taxon>Brumicola</taxon>
    </lineage>
</organism>
<dbReference type="AlphaFoldDB" id="K6ZJ15"/>
<evidence type="ECO:0000313" key="1">
    <source>
        <dbReference type="EMBL" id="GAC28873.1"/>
    </source>
</evidence>
<dbReference type="EMBL" id="BAEQ01000032">
    <property type="protein sequence ID" value="GAC28873.1"/>
    <property type="molecule type" value="Genomic_DNA"/>
</dbReference>
<proteinExistence type="predicted"/>
<comment type="caution">
    <text evidence="1">The sequence shown here is derived from an EMBL/GenBank/DDBJ whole genome shotgun (WGS) entry which is preliminary data.</text>
</comment>
<evidence type="ECO:0000313" key="2">
    <source>
        <dbReference type="Proteomes" id="UP000006251"/>
    </source>
</evidence>
<protein>
    <submittedName>
        <fullName evidence="1">Uncharacterized protein</fullName>
    </submittedName>
</protein>